<proteinExistence type="predicted"/>
<organism evidence="1 2">
    <name type="scientific">Heliorestis convoluta</name>
    <dbReference type="NCBI Taxonomy" id="356322"/>
    <lineage>
        <taxon>Bacteria</taxon>
        <taxon>Bacillati</taxon>
        <taxon>Bacillota</taxon>
        <taxon>Clostridia</taxon>
        <taxon>Eubacteriales</taxon>
        <taxon>Heliobacteriaceae</taxon>
        <taxon>Heliorestis</taxon>
    </lineage>
</organism>
<dbReference type="Proteomes" id="UP000366051">
    <property type="component" value="Chromosome"/>
</dbReference>
<sequence length="95" mass="10738">MFGMGTGVSPPPSLPDLLLFFGFYRRGAEVAEDLIVLNLFSVLSLSLWFSQSELEVYTAESLDSSCNFFQSLKIKQLCKCVRFIDCLPFLYLLPI</sequence>
<dbReference type="KEGG" id="hcv:FTV88_0810"/>
<evidence type="ECO:0000313" key="2">
    <source>
        <dbReference type="Proteomes" id="UP000366051"/>
    </source>
</evidence>
<name>A0A5Q2N3X6_9FIRM</name>
<accession>A0A5Q2N3X6</accession>
<reference evidence="2" key="1">
    <citation type="submission" date="2019-11" db="EMBL/GenBank/DDBJ databases">
        <title>Genome sequence of Heliorestis convoluta strain HH, an alkaliphilic and minimalistic phototrophic bacterium from a soda lake in Egypt.</title>
        <authorList>
            <person name="Dewey E.D."/>
            <person name="Stokes L.M."/>
            <person name="Burchell B.M."/>
            <person name="Shaffer K.N."/>
            <person name="Huntington A.M."/>
            <person name="Baker J.M."/>
            <person name="Nadendla S."/>
            <person name="Giglio M.G."/>
            <person name="Touchman J.W."/>
            <person name="Blankenship R.E."/>
            <person name="Madigan M.T."/>
            <person name="Sattley W.M."/>
        </authorList>
    </citation>
    <scope>NUCLEOTIDE SEQUENCE [LARGE SCALE GENOMIC DNA]</scope>
    <source>
        <strain evidence="2">HH</strain>
    </source>
</reference>
<keyword evidence="2" id="KW-1185">Reference proteome</keyword>
<dbReference type="EMBL" id="CP045875">
    <property type="protein sequence ID" value="QGG46970.1"/>
    <property type="molecule type" value="Genomic_DNA"/>
</dbReference>
<protein>
    <submittedName>
        <fullName evidence="1">Uncharacterized protein</fullName>
    </submittedName>
</protein>
<gene>
    <name evidence="1" type="ORF">FTV88_0810</name>
</gene>
<evidence type="ECO:0000313" key="1">
    <source>
        <dbReference type="EMBL" id="QGG46970.1"/>
    </source>
</evidence>
<dbReference type="AlphaFoldDB" id="A0A5Q2N3X6"/>